<sequence>MQAWRKTIEARSFPNFAALKQTFNATDKAGDYYVFDVGGNKYRIVTSIHFNSQQLFIRHVFTHKEYDKWKP</sequence>
<organism evidence="1 2">
    <name type="scientific">Massilia mucilaginosa</name>
    <dbReference type="NCBI Taxonomy" id="2609282"/>
    <lineage>
        <taxon>Bacteria</taxon>
        <taxon>Pseudomonadati</taxon>
        <taxon>Pseudomonadota</taxon>
        <taxon>Betaproteobacteria</taxon>
        <taxon>Burkholderiales</taxon>
        <taxon>Oxalobacteraceae</taxon>
        <taxon>Telluria group</taxon>
        <taxon>Massilia</taxon>
    </lineage>
</organism>
<dbReference type="InterPro" id="IPR018669">
    <property type="entry name" value="Toxin_HigB"/>
</dbReference>
<reference evidence="1 2" key="1">
    <citation type="submission" date="2019-10" db="EMBL/GenBank/DDBJ databases">
        <title>Taxonomy of Antarctic Massilia spp.: description of Massilia rubra sp. nov., Massilia aquatica sp. nov., Massilia mucilaginosa sp. nov., Massilia frigida sp. nov. isolated from streams, lakes and regoliths.</title>
        <authorList>
            <person name="Holochova P."/>
            <person name="Sedlacek I."/>
            <person name="Kralova S."/>
            <person name="Maslanova I."/>
            <person name="Busse H.-J."/>
            <person name="Stankova E."/>
            <person name="Vrbovska V."/>
            <person name="Kovarovic V."/>
            <person name="Bartak M."/>
            <person name="Svec P."/>
            <person name="Pantucek R."/>
        </authorList>
    </citation>
    <scope>NUCLEOTIDE SEQUENCE [LARGE SCALE GENOMIC DNA]</scope>
    <source>
        <strain evidence="1 2">CCM 8733</strain>
    </source>
</reference>
<name>A0ABX0P2Z3_9BURK</name>
<keyword evidence="2" id="KW-1185">Reference proteome</keyword>
<dbReference type="Pfam" id="PF09907">
    <property type="entry name" value="HigB_toxin"/>
    <property type="match status" value="1"/>
</dbReference>
<dbReference type="Proteomes" id="UP000609726">
    <property type="component" value="Unassembled WGS sequence"/>
</dbReference>
<dbReference type="RefSeq" id="WP_166882325.1">
    <property type="nucleotide sequence ID" value="NZ_WHJH01000082.1"/>
</dbReference>
<comment type="caution">
    <text evidence="1">The sequence shown here is derived from an EMBL/GenBank/DDBJ whole genome shotgun (WGS) entry which is preliminary data.</text>
</comment>
<evidence type="ECO:0000313" key="1">
    <source>
        <dbReference type="EMBL" id="NHZ93640.1"/>
    </source>
</evidence>
<gene>
    <name evidence="1" type="ORF">F2P45_32270</name>
</gene>
<accession>A0ABX0P2Z3</accession>
<dbReference type="EMBL" id="WHJH01000082">
    <property type="protein sequence ID" value="NHZ93640.1"/>
    <property type="molecule type" value="Genomic_DNA"/>
</dbReference>
<protein>
    <submittedName>
        <fullName evidence="1">Type II toxin-antitoxin system HigB family toxin</fullName>
    </submittedName>
</protein>
<proteinExistence type="predicted"/>
<evidence type="ECO:0000313" key="2">
    <source>
        <dbReference type="Proteomes" id="UP000609726"/>
    </source>
</evidence>